<protein>
    <submittedName>
        <fullName evidence="8">Starch-binding associating with outer membrane</fullName>
    </submittedName>
</protein>
<dbReference type="Pfam" id="PF14322">
    <property type="entry name" value="SusD-like_3"/>
    <property type="match status" value="1"/>
</dbReference>
<keyword evidence="9" id="KW-1185">Reference proteome</keyword>
<evidence type="ECO:0000313" key="8">
    <source>
        <dbReference type="EMBL" id="SIR31668.1"/>
    </source>
</evidence>
<dbReference type="OrthoDB" id="5694214at2"/>
<accession>A0A1N6ZXX5</accession>
<keyword evidence="3" id="KW-0732">Signal</keyword>
<evidence type="ECO:0000259" key="6">
    <source>
        <dbReference type="Pfam" id="PF07980"/>
    </source>
</evidence>
<gene>
    <name evidence="8" type="ORF">SAMN05421797_11014</name>
</gene>
<comment type="similarity">
    <text evidence="2">Belongs to the SusD family.</text>
</comment>
<comment type="subcellular location">
    <subcellularLocation>
        <location evidence="1">Cell outer membrane</location>
    </subcellularLocation>
</comment>
<dbReference type="PROSITE" id="PS51257">
    <property type="entry name" value="PROKAR_LIPOPROTEIN"/>
    <property type="match status" value="1"/>
</dbReference>
<evidence type="ECO:0000259" key="7">
    <source>
        <dbReference type="Pfam" id="PF14322"/>
    </source>
</evidence>
<dbReference type="InterPro" id="IPR012944">
    <property type="entry name" value="SusD_RagB_dom"/>
</dbReference>
<organism evidence="8 9">
    <name type="scientific">Maribacter ulvicola</name>
    <dbReference type="NCBI Taxonomy" id="228959"/>
    <lineage>
        <taxon>Bacteria</taxon>
        <taxon>Pseudomonadati</taxon>
        <taxon>Bacteroidota</taxon>
        <taxon>Flavobacteriia</taxon>
        <taxon>Flavobacteriales</taxon>
        <taxon>Flavobacteriaceae</taxon>
        <taxon>Maribacter</taxon>
    </lineage>
</organism>
<feature type="domain" description="RagB/SusD" evidence="6">
    <location>
        <begin position="312"/>
        <end position="634"/>
    </location>
</feature>
<evidence type="ECO:0000256" key="1">
    <source>
        <dbReference type="ARBA" id="ARBA00004442"/>
    </source>
</evidence>
<keyword evidence="5" id="KW-0998">Cell outer membrane</keyword>
<dbReference type="AlphaFoldDB" id="A0A1N6ZXX5"/>
<dbReference type="SUPFAM" id="SSF48452">
    <property type="entry name" value="TPR-like"/>
    <property type="match status" value="1"/>
</dbReference>
<dbReference type="RefSeq" id="WP_076550829.1">
    <property type="nucleotide sequence ID" value="NZ_FTMA01000010.1"/>
</dbReference>
<evidence type="ECO:0000256" key="4">
    <source>
        <dbReference type="ARBA" id="ARBA00023136"/>
    </source>
</evidence>
<dbReference type="Proteomes" id="UP000186953">
    <property type="component" value="Unassembled WGS sequence"/>
</dbReference>
<dbReference type="InterPro" id="IPR033985">
    <property type="entry name" value="SusD-like_N"/>
</dbReference>
<evidence type="ECO:0000256" key="5">
    <source>
        <dbReference type="ARBA" id="ARBA00023237"/>
    </source>
</evidence>
<evidence type="ECO:0000256" key="2">
    <source>
        <dbReference type="ARBA" id="ARBA00006275"/>
    </source>
</evidence>
<dbReference type="Gene3D" id="1.25.40.390">
    <property type="match status" value="1"/>
</dbReference>
<feature type="domain" description="SusD-like N-terminal" evidence="7">
    <location>
        <begin position="89"/>
        <end position="218"/>
    </location>
</feature>
<dbReference type="InterPro" id="IPR011990">
    <property type="entry name" value="TPR-like_helical_dom_sf"/>
</dbReference>
<evidence type="ECO:0000313" key="9">
    <source>
        <dbReference type="Proteomes" id="UP000186953"/>
    </source>
</evidence>
<keyword evidence="4" id="KW-0472">Membrane</keyword>
<dbReference type="EMBL" id="FTMA01000010">
    <property type="protein sequence ID" value="SIR31668.1"/>
    <property type="molecule type" value="Genomic_DNA"/>
</dbReference>
<name>A0A1N6ZXX5_9FLAO</name>
<dbReference type="STRING" id="228959.SAMN05421797_11014"/>
<sequence>MKKNVIIAFITLLSFSCDDYLDVVPDNVATLEHAFQDRTTTLRYLATCYSYIPSYQDIVNNPAQSGSDEFYIDPNPFYGSEYGRRGILMRKGLQTADNPYFDQWNTMYDGIRVCNTFLEEVPNVSADLSVNEREQWIAEVKFLKVLYHFQLMKLYGAVPVIRENLPVDVDIEETRLSREPYDLSIEYLTGILDEAIEVLPEQIVNISTDAGHITKVVAATLKAEMLITAASPLYNGNSDLVGLANNDGTSLYSDSFDQNKWTIAAEASKEALDFALAAGHSFYQVVEYPDISEETRVVLNRKQCVMERWNSEIIFATNRYSGGNVRRVTPYFSQAQQTWAPYNPYIAPTLASTKFFYSNNGVPIDEDKTYPYEQRYDVVQVPESEKYYAQPNYETMQLNILREPRYYSNLAFDGSRWFGNGRFKDVDQGASPSEESYVFNMKAGEEQGKNGSLRFSPTGLYCRKLVHVNSAYLNSGSNVTVTGTFSIYRLAELYLFYAEALNESLDAPNTEVYNAIDAVRQVAGLQGVVESWTMFSKFPDKVGSKEGMREIIQHERTAELAFEGKRYFDIRRWKIADNAMTKPIEGFNVIGEETSTFNQIIQIDQQQFFSRDYFLPISTQNLRINKNLVQNPLW</sequence>
<dbReference type="GO" id="GO:0009279">
    <property type="term" value="C:cell outer membrane"/>
    <property type="evidence" value="ECO:0007669"/>
    <property type="project" value="UniProtKB-SubCell"/>
</dbReference>
<proteinExistence type="inferred from homology"/>
<dbReference type="Pfam" id="PF07980">
    <property type="entry name" value="SusD_RagB"/>
    <property type="match status" value="1"/>
</dbReference>
<evidence type="ECO:0000256" key="3">
    <source>
        <dbReference type="ARBA" id="ARBA00022729"/>
    </source>
</evidence>
<reference evidence="9" key="1">
    <citation type="submission" date="2017-01" db="EMBL/GenBank/DDBJ databases">
        <authorList>
            <person name="Varghese N."/>
            <person name="Submissions S."/>
        </authorList>
    </citation>
    <scope>NUCLEOTIDE SEQUENCE [LARGE SCALE GENOMIC DNA]</scope>
    <source>
        <strain evidence="9">DSM 15366</strain>
    </source>
</reference>